<evidence type="ECO:0000313" key="2">
    <source>
        <dbReference type="Proteomes" id="UP000190367"/>
    </source>
</evidence>
<evidence type="ECO:0000313" key="1">
    <source>
        <dbReference type="EMBL" id="SKA47776.1"/>
    </source>
</evidence>
<dbReference type="InterPro" id="IPR009078">
    <property type="entry name" value="Ferritin-like_SF"/>
</dbReference>
<reference evidence="2" key="1">
    <citation type="submission" date="2017-02" db="EMBL/GenBank/DDBJ databases">
        <authorList>
            <person name="Varghese N."/>
            <person name="Submissions S."/>
        </authorList>
    </citation>
    <scope>NUCLEOTIDE SEQUENCE [LARGE SCALE GENOMIC DNA]</scope>
    <source>
        <strain evidence="2">DSM 22224</strain>
    </source>
</reference>
<dbReference type="STRING" id="634771.SAMN04488128_10944"/>
<protein>
    <submittedName>
        <fullName evidence="1">Ferritin-like domain-containing protein</fullName>
    </submittedName>
</protein>
<proteinExistence type="predicted"/>
<dbReference type="OrthoDB" id="954262at2"/>
<gene>
    <name evidence="1" type="ORF">SAMN04488128_10944</name>
</gene>
<dbReference type="Proteomes" id="UP000190367">
    <property type="component" value="Unassembled WGS sequence"/>
</dbReference>
<dbReference type="EMBL" id="FUWZ01000009">
    <property type="protein sequence ID" value="SKA47776.1"/>
    <property type="molecule type" value="Genomic_DNA"/>
</dbReference>
<accession>A0A1T4U528</accession>
<dbReference type="SUPFAM" id="SSF47240">
    <property type="entry name" value="Ferritin-like"/>
    <property type="match status" value="1"/>
</dbReference>
<keyword evidence="2" id="KW-1185">Reference proteome</keyword>
<dbReference type="Pfam" id="PF13668">
    <property type="entry name" value="Ferritin_2"/>
    <property type="match status" value="1"/>
</dbReference>
<dbReference type="RefSeq" id="WP_078673277.1">
    <property type="nucleotide sequence ID" value="NZ_FUWZ01000009.1"/>
</dbReference>
<name>A0A1T4U528_9BACT</name>
<sequence length="236" mass="24850">MENLHPVLPSAGNNDRLLPDKLGRRKFLTYCGLAASAATLAACKKDKDNNNMPPAGSIDLGMGDIGILNYAFALEQLEAAFYTQVVASPYSGITAGELALLTDIRDHEVAHREFFKAALGTKAIVSLEVNFSAVNFGSRDSVLATAKAFEDLGVSAYNGAGQLITDPAYLLLAGKIVSVEARHAAYIRDLISNGSFADNTVVDASGLDLASKPADVLMAAKPFLKSVLYAGNLPTA</sequence>
<dbReference type="AlphaFoldDB" id="A0A1T4U528"/>
<dbReference type="CDD" id="cd00657">
    <property type="entry name" value="Ferritin_like"/>
    <property type="match status" value="1"/>
</dbReference>
<organism evidence="1 2">
    <name type="scientific">Chitinophaga eiseniae</name>
    <dbReference type="NCBI Taxonomy" id="634771"/>
    <lineage>
        <taxon>Bacteria</taxon>
        <taxon>Pseudomonadati</taxon>
        <taxon>Bacteroidota</taxon>
        <taxon>Chitinophagia</taxon>
        <taxon>Chitinophagales</taxon>
        <taxon>Chitinophagaceae</taxon>
        <taxon>Chitinophaga</taxon>
    </lineage>
</organism>